<name>K5WW58_AGABU</name>
<feature type="compositionally biased region" description="Polar residues" evidence="4">
    <location>
        <begin position="770"/>
        <end position="784"/>
    </location>
</feature>
<accession>K5WW58</accession>
<dbReference type="PANTHER" id="PTHR47429">
    <property type="entry name" value="PROTEIN TWIN LOV 1"/>
    <property type="match status" value="1"/>
</dbReference>
<dbReference type="SUPFAM" id="SSF55785">
    <property type="entry name" value="PYP-like sensor domain (PAS domain)"/>
    <property type="match status" value="2"/>
</dbReference>
<dbReference type="eggNOG" id="ENOG502QU3S">
    <property type="taxonomic scope" value="Eukaryota"/>
</dbReference>
<gene>
    <name evidence="6" type="ORF">AGABI1DRAFT_116718</name>
</gene>
<dbReference type="GO" id="GO:0005634">
    <property type="term" value="C:nucleus"/>
    <property type="evidence" value="ECO:0007669"/>
    <property type="project" value="TreeGrafter"/>
</dbReference>
<evidence type="ECO:0000256" key="2">
    <source>
        <dbReference type="ARBA" id="ARBA00022643"/>
    </source>
</evidence>
<sequence length="834" mass="91556">MAYNDADNALALHLPSFVCAHAPTLAPGGGAEVIPASLLSDNPLLHSWFSNNGFSIDHQYPPDEQPHRDSARAAQSSLSAPFDFDSGLSSASISNASSSSQLRPLTQSEISALLVPHPTSSLLRQPFFPLSGLAAPSPLNLPVYSASGFDLLSIMARVANRPHPRVVLGPVDMTCSFVVVDVRRYDHPIVYCSPSFCHLTGYTENQVLGRNCRFLQAPNGHVQRGEARLYTEPAAVAHLKKNLSADKECQASIINYKKDGTAFVNLVTVIPIAGGVLGGLHEESDVVYHVGFQVDLTEQPNAILEKLRDGSYIVDYASHSPTPTQQPRHVPLMNFTQTRDRKTQVIPSLRISRDLKKLLSDPAFVKSIPISSSTTLSLPQSSSTIRPEISLSTVGTNQLFHLMLLEALPDFILVVSLKGSFLYVAPSVRRVLGYEPEEMVGQSISDFAHPEDVVPLMRELKEGSATGLTAAFTDVSEPNLASVSDQTPTGMQITPRTVDLLFRARTKHGAYVWIECKGRLHVEPGKGRKAIVLSGRAKEMPRLKWQSIAYGGGLTIPTQSEDSETEVWGMMSNGQSSGGVVSFTVVGSAMVRILGWNPLELVGRQVVEFIADGASVFLGELRELCNANTGEGPRRVCCKMRHKNGNLVNTILVLFRPSCDPFTQSIKGVIQAPLIYQLRSIQSYESNLPTSLAHSLTSDVFDVLDTSRDTSWQYELQQIRFANQRLGEEISSMKKQLEDAKGVEHKVLQDLQQRHDAQLDHFEVHPDPSSTQFDYHSYMSSRQPEPTPPLETHPIHHHPQGYNNAGSFMPQPEMMVSNESPMSFSRGWDAEGIS</sequence>
<dbReference type="NCBIfam" id="TIGR00229">
    <property type="entry name" value="sensory_box"/>
    <property type="match status" value="1"/>
</dbReference>
<feature type="non-terminal residue" evidence="6">
    <location>
        <position position="1"/>
    </location>
</feature>
<dbReference type="SMART" id="SM00091">
    <property type="entry name" value="PAS"/>
    <property type="match status" value="2"/>
</dbReference>
<dbReference type="InParanoid" id="K5WW58"/>
<organism evidence="6 7">
    <name type="scientific">Agaricus bisporus var. burnettii (strain JB137-S8 / ATCC MYA-4627 / FGSC 10392)</name>
    <name type="common">White button mushroom</name>
    <dbReference type="NCBI Taxonomy" id="597362"/>
    <lineage>
        <taxon>Eukaryota</taxon>
        <taxon>Fungi</taxon>
        <taxon>Dikarya</taxon>
        <taxon>Basidiomycota</taxon>
        <taxon>Agaricomycotina</taxon>
        <taxon>Agaricomycetes</taxon>
        <taxon>Agaricomycetidae</taxon>
        <taxon>Agaricales</taxon>
        <taxon>Agaricineae</taxon>
        <taxon>Agaricaceae</taxon>
        <taxon>Agaricus</taxon>
    </lineage>
</organism>
<dbReference type="STRING" id="597362.K5WW58"/>
<dbReference type="Gene3D" id="3.30.450.20">
    <property type="entry name" value="PAS domain"/>
    <property type="match status" value="2"/>
</dbReference>
<feature type="domain" description="PAS" evidence="5">
    <location>
        <begin position="404"/>
        <end position="467"/>
    </location>
</feature>
<dbReference type="InterPro" id="IPR035965">
    <property type="entry name" value="PAS-like_dom_sf"/>
</dbReference>
<protein>
    <recommendedName>
        <fullName evidence="5">PAS domain-containing protein</fullName>
    </recommendedName>
</protein>
<evidence type="ECO:0000256" key="4">
    <source>
        <dbReference type="SAM" id="MobiDB-lite"/>
    </source>
</evidence>
<dbReference type="OMA" id="ESHGAWH"/>
<dbReference type="AlphaFoldDB" id="K5WW58"/>
<keyword evidence="7" id="KW-1185">Reference proteome</keyword>
<reference evidence="7" key="1">
    <citation type="journal article" date="2012" name="Proc. Natl. Acad. Sci. U.S.A.">
        <title>Genome sequence of the button mushroom Agaricus bisporus reveals mechanisms governing adaptation to a humic-rich ecological niche.</title>
        <authorList>
            <person name="Morin E."/>
            <person name="Kohler A."/>
            <person name="Baker A.R."/>
            <person name="Foulongne-Oriol M."/>
            <person name="Lombard V."/>
            <person name="Nagy L.G."/>
            <person name="Ohm R.A."/>
            <person name="Patyshakuliyeva A."/>
            <person name="Brun A."/>
            <person name="Aerts A.L."/>
            <person name="Bailey A.M."/>
            <person name="Billette C."/>
            <person name="Coutinho P.M."/>
            <person name="Deakin G."/>
            <person name="Doddapaneni H."/>
            <person name="Floudas D."/>
            <person name="Grimwood J."/>
            <person name="Hilden K."/>
            <person name="Kuees U."/>
            <person name="LaButti K.M."/>
            <person name="Lapidus A."/>
            <person name="Lindquist E.A."/>
            <person name="Lucas S.M."/>
            <person name="Murat C."/>
            <person name="Riley R.W."/>
            <person name="Salamov A.A."/>
            <person name="Schmutz J."/>
            <person name="Subramanian V."/>
            <person name="Woesten H.A.B."/>
            <person name="Xu J."/>
            <person name="Eastwood D.C."/>
            <person name="Foster G.D."/>
            <person name="Sonnenberg A.S."/>
            <person name="Cullen D."/>
            <person name="de Vries R.P."/>
            <person name="Lundell T."/>
            <person name="Hibbett D.S."/>
            <person name="Henrissat B."/>
            <person name="Burton K.S."/>
            <person name="Kerrigan R.W."/>
            <person name="Challen M.P."/>
            <person name="Grigoriev I.V."/>
            <person name="Martin F."/>
        </authorList>
    </citation>
    <scope>NUCLEOTIDE SEQUENCE [LARGE SCALE GENOMIC DNA]</scope>
    <source>
        <strain evidence="7">JB137-S8 / ATCC MYA-4627 / FGSC 10392</strain>
    </source>
</reference>
<dbReference type="Pfam" id="PF13426">
    <property type="entry name" value="PAS_9"/>
    <property type="match status" value="1"/>
</dbReference>
<evidence type="ECO:0000259" key="5">
    <source>
        <dbReference type="PROSITE" id="PS50112"/>
    </source>
</evidence>
<dbReference type="GeneID" id="18825215"/>
<feature type="region of interest" description="Disordered" evidence="4">
    <location>
        <begin position="770"/>
        <end position="799"/>
    </location>
</feature>
<dbReference type="Pfam" id="PF00989">
    <property type="entry name" value="PAS"/>
    <property type="match status" value="1"/>
</dbReference>
<keyword evidence="1" id="KW-0285">Flavoprotein</keyword>
<evidence type="ECO:0000313" key="6">
    <source>
        <dbReference type="EMBL" id="EKM74802.1"/>
    </source>
</evidence>
<dbReference type="InterPro" id="IPR013767">
    <property type="entry name" value="PAS_fold"/>
</dbReference>
<dbReference type="GO" id="GO:0006355">
    <property type="term" value="P:regulation of DNA-templated transcription"/>
    <property type="evidence" value="ECO:0007669"/>
    <property type="project" value="InterPro"/>
</dbReference>
<keyword evidence="2" id="KW-0288">FMN</keyword>
<feature type="domain" description="PAS" evidence="5">
    <location>
        <begin position="177"/>
        <end position="211"/>
    </location>
</feature>
<dbReference type="Proteomes" id="UP000008493">
    <property type="component" value="Unassembled WGS sequence"/>
</dbReference>
<dbReference type="PANTHER" id="PTHR47429:SF7">
    <property type="entry name" value="GATA-FACTOR"/>
    <property type="match status" value="1"/>
</dbReference>
<keyword evidence="3" id="KW-0157">Chromophore</keyword>
<dbReference type="RefSeq" id="XP_007334546.1">
    <property type="nucleotide sequence ID" value="XM_007334484.1"/>
</dbReference>
<evidence type="ECO:0000256" key="1">
    <source>
        <dbReference type="ARBA" id="ARBA00022630"/>
    </source>
</evidence>
<evidence type="ECO:0000313" key="7">
    <source>
        <dbReference type="Proteomes" id="UP000008493"/>
    </source>
</evidence>
<dbReference type="CDD" id="cd00130">
    <property type="entry name" value="PAS"/>
    <property type="match status" value="3"/>
</dbReference>
<proteinExistence type="predicted"/>
<dbReference type="KEGG" id="abp:AGABI1DRAFT116718"/>
<dbReference type="InterPro" id="IPR000014">
    <property type="entry name" value="PAS"/>
</dbReference>
<dbReference type="EMBL" id="JH971427">
    <property type="protein sequence ID" value="EKM74802.1"/>
    <property type="molecule type" value="Genomic_DNA"/>
</dbReference>
<dbReference type="OrthoDB" id="447251at2759"/>
<evidence type="ECO:0000256" key="3">
    <source>
        <dbReference type="ARBA" id="ARBA00022991"/>
    </source>
</evidence>
<dbReference type="HOGENOM" id="CLU_007918_0_0_1"/>
<dbReference type="PROSITE" id="PS50112">
    <property type="entry name" value="PAS"/>
    <property type="match status" value="2"/>
</dbReference>